<dbReference type="EMBL" id="CP016094">
    <property type="protein sequence ID" value="AOS43683.1"/>
    <property type="molecule type" value="Genomic_DNA"/>
</dbReference>
<evidence type="ECO:0000256" key="4">
    <source>
        <dbReference type="ARBA" id="ARBA00022496"/>
    </source>
</evidence>
<feature type="signal peptide" evidence="11">
    <location>
        <begin position="1"/>
        <end position="26"/>
    </location>
</feature>
<dbReference type="PANTHER" id="PTHR32552">
    <property type="entry name" value="FERRICHROME IRON RECEPTOR-RELATED"/>
    <property type="match status" value="1"/>
</dbReference>
<evidence type="ECO:0000256" key="5">
    <source>
        <dbReference type="ARBA" id="ARBA00022692"/>
    </source>
</evidence>
<keyword evidence="9" id="KW-0472">Membrane</keyword>
<dbReference type="AlphaFoldDB" id="A0A1D8AS05"/>
<evidence type="ECO:0000256" key="8">
    <source>
        <dbReference type="ARBA" id="ARBA00023077"/>
    </source>
</evidence>
<evidence type="ECO:0000256" key="3">
    <source>
        <dbReference type="ARBA" id="ARBA00022452"/>
    </source>
</evidence>
<keyword evidence="2" id="KW-0813">Transport</keyword>
<evidence type="ECO:0000313" key="13">
    <source>
        <dbReference type="Proteomes" id="UP000095228"/>
    </source>
</evidence>
<proteinExistence type="predicted"/>
<evidence type="ECO:0000256" key="6">
    <source>
        <dbReference type="ARBA" id="ARBA00023004"/>
    </source>
</evidence>
<reference evidence="12 13" key="1">
    <citation type="submission" date="2016-06" db="EMBL/GenBank/DDBJ databases">
        <title>Three novel species with peptidoglycan cell walls form the new genus Lacunisphaera gen. nov. in the family Opitutaceae of the verrucomicrobial subdivision 4.</title>
        <authorList>
            <person name="Rast P."/>
            <person name="Gloeckner I."/>
            <person name="Jogler M."/>
            <person name="Boedeker C."/>
            <person name="Jeske O."/>
            <person name="Wiegand S."/>
            <person name="Reinhardt R."/>
            <person name="Schumann P."/>
            <person name="Rohde M."/>
            <person name="Spring S."/>
            <person name="Gloeckner F.O."/>
            <person name="Jogler C."/>
        </authorList>
    </citation>
    <scope>NUCLEOTIDE SEQUENCE [LARGE SCALE GENOMIC DNA]</scope>
    <source>
        <strain evidence="12 13">IG16b</strain>
    </source>
</reference>
<feature type="chain" id="PRO_5009105113" evidence="11">
    <location>
        <begin position="27"/>
        <end position="824"/>
    </location>
</feature>
<evidence type="ECO:0000256" key="10">
    <source>
        <dbReference type="ARBA" id="ARBA00023237"/>
    </source>
</evidence>
<dbReference type="InterPro" id="IPR036942">
    <property type="entry name" value="Beta-barrel_TonB_sf"/>
</dbReference>
<evidence type="ECO:0000313" key="12">
    <source>
        <dbReference type="EMBL" id="AOS43683.1"/>
    </source>
</evidence>
<evidence type="ECO:0000256" key="2">
    <source>
        <dbReference type="ARBA" id="ARBA00022448"/>
    </source>
</evidence>
<comment type="subcellular location">
    <subcellularLocation>
        <location evidence="1">Cell outer membrane</location>
        <topology evidence="1">Multi-pass membrane protein</topology>
    </subcellularLocation>
</comment>
<keyword evidence="13" id="KW-1185">Reference proteome</keyword>
<dbReference type="InterPro" id="IPR039426">
    <property type="entry name" value="TonB-dep_rcpt-like"/>
</dbReference>
<keyword evidence="12" id="KW-0675">Receptor</keyword>
<keyword evidence="11" id="KW-0732">Signal</keyword>
<sequence length="824" mass="89589">MRLFLMRTSASTLLTGALLLAAPAAAQTNPPAGGEVTVLEKFIITESAAYRAGEVLPTSRPVDSVFGPGLSVLDLPRSVTVLTPELMRRFDLQGLGDLGRIGAGTQTANYFGIAGTPYLRGVKASVFFNGMARAYQRNEMPVSFGSLEALDLVKGPAPSHLGPVPEGGYANFIPKTPYFDRARGTLALTLGSHAHRRAQLDYGSPVLLGTRPAAYRVSLTAQDSGSYWRNVGNDYVSAYGALKVQLTPHLRLFTGAEYYDFHSNENPGWNRVTQDLIDRGEYLIGEPQNIVSSAWGGLADQSLITFPGAFTGQPANFRALILPAATAEARIAPGLLALMEDRRGQDGGYRYTSAYFAAGGEALTESIDGATVLADPDDYADARDFLWFLDLVSTASADRTVTWKSLVEKIATDKHSSYGYAVATEQLVIENKLLVEQREVQPADTTLTYGASVRYSYGRTLQDFAAEPFNRRDITRPVISANSQVPAGTDLDPNGRNLWSTSIGGSTESDLWQGALFGLARTKWTEQFDSILSVRAESVNYRADLPKAVGRATLAQRLAAEREGEKHHGSGSLSMLWRVRSDSSLYATYQRGTALQPGQGGTVNSRSNFASAELKELGAKFARPNGRLFAGLAAYEWENARFNDRENRAERLRGRGVEFELTWAPTDRLNVIASAGSQRVFRLDPLGFRARYATAERIALESGSFDAGVTPTPARNPSLVYPGTPETQAKLDVAWQVAPAWGLSVGAVWSHAFYHNFERTLVLPASVVWRGSVHWAHGPLALRLGVENLFGEDYFIGADPNFSHNNLVTKAPSTEGKLTATWSF</sequence>
<dbReference type="GO" id="GO:0006826">
    <property type="term" value="P:iron ion transport"/>
    <property type="evidence" value="ECO:0007669"/>
    <property type="project" value="UniProtKB-KW"/>
</dbReference>
<dbReference type="STRING" id="1838286.Verru16b_00736"/>
<dbReference type="Proteomes" id="UP000095228">
    <property type="component" value="Chromosome"/>
</dbReference>
<dbReference type="Gene3D" id="2.40.170.20">
    <property type="entry name" value="TonB-dependent receptor, beta-barrel domain"/>
    <property type="match status" value="1"/>
</dbReference>
<dbReference type="InterPro" id="IPR037066">
    <property type="entry name" value="Plug_dom_sf"/>
</dbReference>
<dbReference type="SUPFAM" id="SSF56935">
    <property type="entry name" value="Porins"/>
    <property type="match status" value="1"/>
</dbReference>
<keyword evidence="3" id="KW-1134">Transmembrane beta strand</keyword>
<dbReference type="KEGG" id="obg:Verru16b_00736"/>
<name>A0A1D8AS05_9BACT</name>
<evidence type="ECO:0000256" key="7">
    <source>
        <dbReference type="ARBA" id="ARBA00023065"/>
    </source>
</evidence>
<keyword evidence="8" id="KW-0798">TonB box</keyword>
<keyword evidence="7" id="KW-0406">Ion transport</keyword>
<accession>A0A1D8AS05</accession>
<keyword evidence="6" id="KW-0408">Iron</keyword>
<gene>
    <name evidence="12" type="primary">fpvA_1</name>
    <name evidence="12" type="ORF">Verru16b_00736</name>
</gene>
<keyword evidence="5" id="KW-0812">Transmembrane</keyword>
<evidence type="ECO:0000256" key="11">
    <source>
        <dbReference type="SAM" id="SignalP"/>
    </source>
</evidence>
<evidence type="ECO:0000256" key="1">
    <source>
        <dbReference type="ARBA" id="ARBA00004571"/>
    </source>
</evidence>
<dbReference type="Gene3D" id="2.170.130.10">
    <property type="entry name" value="TonB-dependent receptor, plug domain"/>
    <property type="match status" value="1"/>
</dbReference>
<dbReference type="PANTHER" id="PTHR32552:SF81">
    <property type="entry name" value="TONB-DEPENDENT OUTER MEMBRANE RECEPTOR"/>
    <property type="match status" value="1"/>
</dbReference>
<protein>
    <submittedName>
        <fullName evidence="12">Ferripyoverdine receptor</fullName>
    </submittedName>
</protein>
<keyword evidence="10" id="KW-0998">Cell outer membrane</keyword>
<keyword evidence="4" id="KW-0410">Iron transport</keyword>
<organism evidence="12 13">
    <name type="scientific">Lacunisphaera limnophila</name>
    <dbReference type="NCBI Taxonomy" id="1838286"/>
    <lineage>
        <taxon>Bacteria</taxon>
        <taxon>Pseudomonadati</taxon>
        <taxon>Verrucomicrobiota</taxon>
        <taxon>Opitutia</taxon>
        <taxon>Opitutales</taxon>
        <taxon>Opitutaceae</taxon>
        <taxon>Lacunisphaera</taxon>
    </lineage>
</organism>
<evidence type="ECO:0000256" key="9">
    <source>
        <dbReference type="ARBA" id="ARBA00023136"/>
    </source>
</evidence>
<dbReference type="GO" id="GO:0009279">
    <property type="term" value="C:cell outer membrane"/>
    <property type="evidence" value="ECO:0007669"/>
    <property type="project" value="UniProtKB-SubCell"/>
</dbReference>